<feature type="non-terminal residue" evidence="1">
    <location>
        <position position="1"/>
    </location>
</feature>
<accession>A0A418FII4</accession>
<organism evidence="1 2">
    <name type="scientific">Aphanomyces astaci</name>
    <name type="common">Crayfish plague agent</name>
    <dbReference type="NCBI Taxonomy" id="112090"/>
    <lineage>
        <taxon>Eukaryota</taxon>
        <taxon>Sar</taxon>
        <taxon>Stramenopiles</taxon>
        <taxon>Oomycota</taxon>
        <taxon>Saprolegniomycetes</taxon>
        <taxon>Saprolegniales</taxon>
        <taxon>Verrucalvaceae</taxon>
        <taxon>Aphanomyces</taxon>
    </lineage>
</organism>
<evidence type="ECO:0000313" key="1">
    <source>
        <dbReference type="EMBL" id="RHZ30261.1"/>
    </source>
</evidence>
<comment type="caution">
    <text evidence="1">The sequence shown here is derived from an EMBL/GenBank/DDBJ whole genome shotgun (WGS) entry which is preliminary data.</text>
</comment>
<dbReference type="Proteomes" id="UP000286510">
    <property type="component" value="Unassembled WGS sequence"/>
</dbReference>
<evidence type="ECO:0000313" key="2">
    <source>
        <dbReference type="Proteomes" id="UP000286510"/>
    </source>
</evidence>
<gene>
    <name evidence="1" type="ORF">DYB26_011830</name>
</gene>
<reference evidence="1 2" key="1">
    <citation type="submission" date="2018-08" db="EMBL/GenBank/DDBJ databases">
        <title>Aphanomyces genome sequencing and annotation.</title>
        <authorList>
            <person name="Minardi D."/>
            <person name="Oidtmann B."/>
            <person name="Van Der Giezen M."/>
            <person name="Studholme D.J."/>
        </authorList>
    </citation>
    <scope>NUCLEOTIDE SEQUENCE [LARGE SCALE GENOMIC DNA]</scope>
    <source>
        <strain evidence="1 2">FDL457</strain>
    </source>
</reference>
<sequence length="228" mass="21762">ESVDAGSSAAAAAADAGLDTAAVADIVDQVSSSSDNVAAPADVAAAAAIDAGASAEQVADIVTAVDAGESPSDAAADVGLSSAAAAAVEAQVEDSADNHAPAADVAAAAAADAGASPEQVADVAASVDAGASPSDAAADAGLSLSAISKVEEVLGGSPAISHDVNGIELAGEHNMPDVYTTYTTPPSYNETPAPKSTFGRIIDAITSYLTTAPSSPSLRARPQCATSA</sequence>
<protein>
    <submittedName>
        <fullName evidence="1">Uncharacterized protein</fullName>
    </submittedName>
</protein>
<dbReference type="AlphaFoldDB" id="A0A418FII4"/>
<dbReference type="EMBL" id="QUTF01010987">
    <property type="protein sequence ID" value="RHZ30261.1"/>
    <property type="molecule type" value="Genomic_DNA"/>
</dbReference>
<name>A0A418FII4_APHAT</name>
<proteinExistence type="predicted"/>